<dbReference type="Proteomes" id="UP001519460">
    <property type="component" value="Unassembled WGS sequence"/>
</dbReference>
<evidence type="ECO:0000256" key="1">
    <source>
        <dbReference type="SAM" id="MobiDB-lite"/>
    </source>
</evidence>
<dbReference type="EMBL" id="JACVVK020000594">
    <property type="protein sequence ID" value="KAK7463992.1"/>
    <property type="molecule type" value="Genomic_DNA"/>
</dbReference>
<feature type="region of interest" description="Disordered" evidence="1">
    <location>
        <begin position="68"/>
        <end position="124"/>
    </location>
</feature>
<feature type="region of interest" description="Disordered" evidence="1">
    <location>
        <begin position="1"/>
        <end position="30"/>
    </location>
</feature>
<dbReference type="AlphaFoldDB" id="A0ABD0J7C8"/>
<keyword evidence="3" id="KW-1185">Reference proteome</keyword>
<reference evidence="2 3" key="1">
    <citation type="journal article" date="2023" name="Sci. Data">
        <title>Genome assembly of the Korean intertidal mud-creeper Batillaria attramentaria.</title>
        <authorList>
            <person name="Patra A.K."/>
            <person name="Ho P.T."/>
            <person name="Jun S."/>
            <person name="Lee S.J."/>
            <person name="Kim Y."/>
            <person name="Won Y.J."/>
        </authorList>
    </citation>
    <scope>NUCLEOTIDE SEQUENCE [LARGE SCALE GENOMIC DNA]</scope>
    <source>
        <strain evidence="2">Wonlab-2016</strain>
    </source>
</reference>
<accession>A0ABD0J7C8</accession>
<comment type="caution">
    <text evidence="2">The sequence shown here is derived from an EMBL/GenBank/DDBJ whole genome shotgun (WGS) entry which is preliminary data.</text>
</comment>
<evidence type="ECO:0000313" key="2">
    <source>
        <dbReference type="EMBL" id="KAK7463992.1"/>
    </source>
</evidence>
<feature type="compositionally biased region" description="Pro residues" evidence="1">
    <location>
        <begin position="90"/>
        <end position="99"/>
    </location>
</feature>
<protein>
    <submittedName>
        <fullName evidence="2">Uncharacterized protein</fullName>
    </submittedName>
</protein>
<gene>
    <name evidence="2" type="ORF">BaRGS_00038032</name>
</gene>
<sequence>MKEREKQKKNGKSRAESPRKRPRHSTKESVESLFTLNKRADILPHTKPNLNLRLLRNNLLITFRITESESDPTAATNDRFKQPHRFHPLPTGPGPPVPPSDRGRWGSANDSLTPAGNPIASLAC</sequence>
<proteinExistence type="predicted"/>
<name>A0ABD0J7C8_9CAEN</name>
<organism evidence="2 3">
    <name type="scientific">Batillaria attramentaria</name>
    <dbReference type="NCBI Taxonomy" id="370345"/>
    <lineage>
        <taxon>Eukaryota</taxon>
        <taxon>Metazoa</taxon>
        <taxon>Spiralia</taxon>
        <taxon>Lophotrochozoa</taxon>
        <taxon>Mollusca</taxon>
        <taxon>Gastropoda</taxon>
        <taxon>Caenogastropoda</taxon>
        <taxon>Sorbeoconcha</taxon>
        <taxon>Cerithioidea</taxon>
        <taxon>Batillariidae</taxon>
        <taxon>Batillaria</taxon>
    </lineage>
</organism>
<evidence type="ECO:0000313" key="3">
    <source>
        <dbReference type="Proteomes" id="UP001519460"/>
    </source>
</evidence>